<feature type="transmembrane region" description="Helical" evidence="5">
    <location>
        <begin position="110"/>
        <end position="130"/>
    </location>
</feature>
<feature type="transmembrane region" description="Helical" evidence="5">
    <location>
        <begin position="184"/>
        <end position="205"/>
    </location>
</feature>
<dbReference type="Gene3D" id="1.20.1740.10">
    <property type="entry name" value="Amino acid/polyamine transporter I"/>
    <property type="match status" value="1"/>
</dbReference>
<keyword evidence="2 5" id="KW-0812">Transmembrane</keyword>
<keyword evidence="3 5" id="KW-1133">Transmembrane helix</keyword>
<gene>
    <name evidence="6" type="ORF">THASP1DRAFT_2266</name>
</gene>
<dbReference type="InterPro" id="IPR002293">
    <property type="entry name" value="AA/rel_permease1"/>
</dbReference>
<feature type="transmembrane region" description="Helical" evidence="5">
    <location>
        <begin position="271"/>
        <end position="291"/>
    </location>
</feature>
<feature type="transmembrane region" description="Helical" evidence="5">
    <location>
        <begin position="247"/>
        <end position="264"/>
    </location>
</feature>
<dbReference type="Proteomes" id="UP000271241">
    <property type="component" value="Unassembled WGS sequence"/>
</dbReference>
<accession>A0A4P9XN57</accession>
<dbReference type="EMBL" id="KZ992808">
    <property type="protein sequence ID" value="RKP06841.1"/>
    <property type="molecule type" value="Genomic_DNA"/>
</dbReference>
<dbReference type="InterPro" id="IPR050598">
    <property type="entry name" value="AminoAcid_Transporter"/>
</dbReference>
<evidence type="ECO:0000256" key="2">
    <source>
        <dbReference type="ARBA" id="ARBA00022692"/>
    </source>
</evidence>
<feature type="transmembrane region" description="Helical" evidence="5">
    <location>
        <begin position="36"/>
        <end position="58"/>
    </location>
</feature>
<organism evidence="6 7">
    <name type="scientific">Thamnocephalis sphaerospora</name>
    <dbReference type="NCBI Taxonomy" id="78915"/>
    <lineage>
        <taxon>Eukaryota</taxon>
        <taxon>Fungi</taxon>
        <taxon>Fungi incertae sedis</taxon>
        <taxon>Zoopagomycota</taxon>
        <taxon>Zoopagomycotina</taxon>
        <taxon>Zoopagomycetes</taxon>
        <taxon>Zoopagales</taxon>
        <taxon>Sigmoideomycetaceae</taxon>
        <taxon>Thamnocephalis</taxon>
    </lineage>
</organism>
<dbReference type="OrthoDB" id="5982228at2759"/>
<dbReference type="PANTHER" id="PTHR11785">
    <property type="entry name" value="AMINO ACID TRANSPORTER"/>
    <property type="match status" value="1"/>
</dbReference>
<comment type="subcellular location">
    <subcellularLocation>
        <location evidence="1">Membrane</location>
        <topology evidence="1">Multi-pass membrane protein</topology>
    </subcellularLocation>
</comment>
<dbReference type="GO" id="GO:0016020">
    <property type="term" value="C:membrane"/>
    <property type="evidence" value="ECO:0007669"/>
    <property type="project" value="UniProtKB-SubCell"/>
</dbReference>
<protein>
    <submittedName>
        <fullName evidence="6">Amino acid/polyamine transporter I</fullName>
    </submittedName>
</protein>
<evidence type="ECO:0000313" key="7">
    <source>
        <dbReference type="Proteomes" id="UP000271241"/>
    </source>
</evidence>
<reference evidence="7" key="1">
    <citation type="journal article" date="2018" name="Nat. Microbiol.">
        <title>Leveraging single-cell genomics to expand the fungal tree of life.</title>
        <authorList>
            <person name="Ahrendt S.R."/>
            <person name="Quandt C.A."/>
            <person name="Ciobanu D."/>
            <person name="Clum A."/>
            <person name="Salamov A."/>
            <person name="Andreopoulos B."/>
            <person name="Cheng J.F."/>
            <person name="Woyke T."/>
            <person name="Pelin A."/>
            <person name="Henrissat B."/>
            <person name="Reynolds N.K."/>
            <person name="Benny G.L."/>
            <person name="Smith M.E."/>
            <person name="James T.Y."/>
            <person name="Grigoriev I.V."/>
        </authorList>
    </citation>
    <scope>NUCLEOTIDE SEQUENCE [LARGE SCALE GENOMIC DNA]</scope>
    <source>
        <strain evidence="7">RSA 1356</strain>
    </source>
</reference>
<feature type="transmembrane region" description="Helical" evidence="5">
    <location>
        <begin position="381"/>
        <end position="404"/>
    </location>
</feature>
<dbReference type="PANTHER" id="PTHR11785:SF353">
    <property type="entry name" value="METHIONINE TRANSPORTER (EUROFUNG)"/>
    <property type="match status" value="1"/>
</dbReference>
<sequence>KPSIGFVAGVSMLVSGMLNAESFAMPGIVWRLMEAPGAMLAMWAVGGVCAFCGSLSYAELGTMLPHSGAEQVYLAHCYKRPHRLLSFLFAWSVIVTDGGGATGLDFENEWTTRGIGLCCLVTIAILNALSSRWTNRLHSVMAVVKVLVMLMIILLGFAALAGGIRVQNPGNWRQPFAQSAPSLYAYAQAFISVNWTLGGWNWLNYSVNEMKRPERTLPITVISSLGLVTLLVLLVSVVYTLVIPAEVAFAANQIIAAAFGVIIFGQRVGQVLMPAIIALVAYGTASVYIYALSRSTHVAACRKYLPYSHLLSRVDRSSNAPRNAIVFNTCCVALFLVAPPPGSAFRFLVSLASFPSYIFYTIVLAGLILLRYTEPATARPFRVWVPLTVIALLSGLAVCASLLVPPSAYDERHGTATDVPFYLAPLVGFVVACCGTPLW</sequence>
<dbReference type="PIRSF" id="PIRSF006060">
    <property type="entry name" value="AA_transporter"/>
    <property type="match status" value="1"/>
</dbReference>
<feature type="non-terminal residue" evidence="6">
    <location>
        <position position="439"/>
    </location>
</feature>
<evidence type="ECO:0000256" key="5">
    <source>
        <dbReference type="SAM" id="Phobius"/>
    </source>
</evidence>
<proteinExistence type="predicted"/>
<feature type="transmembrane region" description="Helical" evidence="5">
    <location>
        <begin position="142"/>
        <end position="164"/>
    </location>
</feature>
<dbReference type="STRING" id="78915.A0A4P9XN57"/>
<feature type="transmembrane region" description="Helical" evidence="5">
    <location>
        <begin position="344"/>
        <end position="369"/>
    </location>
</feature>
<dbReference type="GO" id="GO:0015179">
    <property type="term" value="F:L-amino acid transmembrane transporter activity"/>
    <property type="evidence" value="ECO:0007669"/>
    <property type="project" value="TreeGrafter"/>
</dbReference>
<feature type="transmembrane region" description="Helical" evidence="5">
    <location>
        <begin position="84"/>
        <end position="104"/>
    </location>
</feature>
<keyword evidence="4 5" id="KW-0472">Membrane</keyword>
<evidence type="ECO:0000256" key="1">
    <source>
        <dbReference type="ARBA" id="ARBA00004141"/>
    </source>
</evidence>
<evidence type="ECO:0000313" key="6">
    <source>
        <dbReference type="EMBL" id="RKP06841.1"/>
    </source>
</evidence>
<feature type="transmembrane region" description="Helical" evidence="5">
    <location>
        <begin position="419"/>
        <end position="438"/>
    </location>
</feature>
<feature type="transmembrane region" description="Helical" evidence="5">
    <location>
        <begin position="217"/>
        <end position="241"/>
    </location>
</feature>
<evidence type="ECO:0000256" key="3">
    <source>
        <dbReference type="ARBA" id="ARBA00022989"/>
    </source>
</evidence>
<feature type="non-terminal residue" evidence="6">
    <location>
        <position position="1"/>
    </location>
</feature>
<keyword evidence="7" id="KW-1185">Reference proteome</keyword>
<evidence type="ECO:0000256" key="4">
    <source>
        <dbReference type="ARBA" id="ARBA00023136"/>
    </source>
</evidence>
<dbReference type="AlphaFoldDB" id="A0A4P9XN57"/>
<name>A0A4P9XN57_9FUNG</name>
<dbReference type="Pfam" id="PF13520">
    <property type="entry name" value="AA_permease_2"/>
    <property type="match status" value="1"/>
</dbReference>